<dbReference type="GO" id="GO:0016740">
    <property type="term" value="F:transferase activity"/>
    <property type="evidence" value="ECO:0007669"/>
    <property type="project" value="UniProtKB-KW"/>
</dbReference>
<evidence type="ECO:0000313" key="2">
    <source>
        <dbReference type="Proteomes" id="UP000324252"/>
    </source>
</evidence>
<proteinExistence type="predicted"/>
<dbReference type="InterPro" id="IPR023606">
    <property type="entry name" value="CoA-Trfase_III_dom_1_sf"/>
</dbReference>
<dbReference type="AlphaFoldDB" id="A0A1H0KA88"/>
<sequence length="76" mass="8544">MPNGPANSLEDLLVDPYLVQTGYFERHEHPTEGAVVTLRIPVQFSDSPGRVRRLPPRLGEHTEEVLSEIRLPRADA</sequence>
<keyword evidence="1" id="KW-0808">Transferase</keyword>
<dbReference type="Pfam" id="PF02515">
    <property type="entry name" value="CoA_transf_3"/>
    <property type="match status" value="1"/>
</dbReference>
<dbReference type="SUPFAM" id="SSF89796">
    <property type="entry name" value="CoA-transferase family III (CaiB/BaiF)"/>
    <property type="match status" value="1"/>
</dbReference>
<dbReference type="Gene3D" id="3.40.50.10540">
    <property type="entry name" value="Crotonobetainyl-coa:carnitine coa-transferase, domain 1"/>
    <property type="match status" value="1"/>
</dbReference>
<dbReference type="EMBL" id="FQZZ01000007">
    <property type="protein sequence ID" value="SHK64761.1"/>
    <property type="molecule type" value="Genomic_DNA"/>
</dbReference>
<name>A0A1H0KA88_9RHOB</name>
<reference evidence="1 2" key="1">
    <citation type="submission" date="2016-11" db="EMBL/GenBank/DDBJ databases">
        <authorList>
            <person name="Varghese N."/>
            <person name="Submissions S."/>
        </authorList>
    </citation>
    <scope>NUCLEOTIDE SEQUENCE [LARGE SCALE GENOMIC DNA]</scope>
    <source>
        <strain evidence="1 2">DSM 29620</strain>
    </source>
</reference>
<gene>
    <name evidence="1" type="ORF">SAMN05444142_107105</name>
</gene>
<accession>A0A1H0KA88</accession>
<evidence type="ECO:0000313" key="1">
    <source>
        <dbReference type="EMBL" id="SHK64761.1"/>
    </source>
</evidence>
<dbReference type="Proteomes" id="UP000324252">
    <property type="component" value="Unassembled WGS sequence"/>
</dbReference>
<organism evidence="1 2">
    <name type="scientific">Lutimaribacter pacificus</name>
    <dbReference type="NCBI Taxonomy" id="391948"/>
    <lineage>
        <taxon>Bacteria</taxon>
        <taxon>Pseudomonadati</taxon>
        <taxon>Pseudomonadota</taxon>
        <taxon>Alphaproteobacteria</taxon>
        <taxon>Rhodobacterales</taxon>
        <taxon>Roseobacteraceae</taxon>
        <taxon>Lutimaribacter</taxon>
    </lineage>
</organism>
<protein>
    <submittedName>
        <fullName evidence="1">CoA-transferase family III</fullName>
    </submittedName>
</protein>
<dbReference type="InterPro" id="IPR003673">
    <property type="entry name" value="CoA-Trfase_fam_III"/>
</dbReference>
<keyword evidence="2" id="KW-1185">Reference proteome</keyword>